<comment type="caution">
    <text evidence="8">The sequence shown here is derived from an EMBL/GenBank/DDBJ whole genome shotgun (WGS) entry which is preliminary data.</text>
</comment>
<dbReference type="SMART" id="SM00369">
    <property type="entry name" value="LRR_TYP"/>
    <property type="match status" value="18"/>
</dbReference>
<dbReference type="InterPro" id="IPR001611">
    <property type="entry name" value="Leu-rich_rpt"/>
</dbReference>
<keyword evidence="5" id="KW-0472">Membrane</keyword>
<feature type="compositionally biased region" description="Basic residues" evidence="4">
    <location>
        <begin position="1088"/>
        <end position="1099"/>
    </location>
</feature>
<dbReference type="GO" id="GO:0031012">
    <property type="term" value="C:extracellular matrix"/>
    <property type="evidence" value="ECO:0007669"/>
    <property type="project" value="TreeGrafter"/>
</dbReference>
<dbReference type="SMART" id="SM00364">
    <property type="entry name" value="LRR_BAC"/>
    <property type="match status" value="10"/>
</dbReference>
<evidence type="ECO:0000256" key="4">
    <source>
        <dbReference type="SAM" id="MobiDB-lite"/>
    </source>
</evidence>
<dbReference type="PANTHER" id="PTHR24373:SF370">
    <property type="entry name" value="FISH-LIPS, ISOFORM E"/>
    <property type="match status" value="1"/>
</dbReference>
<feature type="transmembrane region" description="Helical" evidence="5">
    <location>
        <begin position="991"/>
        <end position="1009"/>
    </location>
</feature>
<evidence type="ECO:0000259" key="7">
    <source>
        <dbReference type="SMART" id="SM00013"/>
    </source>
</evidence>
<dbReference type="Pfam" id="PF13516">
    <property type="entry name" value="LRR_6"/>
    <property type="match status" value="1"/>
</dbReference>
<feature type="signal peptide" evidence="6">
    <location>
        <begin position="1"/>
        <end position="19"/>
    </location>
</feature>
<feature type="compositionally biased region" description="Basic residues" evidence="4">
    <location>
        <begin position="1130"/>
        <end position="1140"/>
    </location>
</feature>
<dbReference type="EMBL" id="CAJQZP010000693">
    <property type="protein sequence ID" value="CAG4979652.1"/>
    <property type="molecule type" value="Genomic_DNA"/>
</dbReference>
<evidence type="ECO:0000313" key="9">
    <source>
        <dbReference type="Proteomes" id="UP000691718"/>
    </source>
</evidence>
<dbReference type="Pfam" id="PF00560">
    <property type="entry name" value="LRR_1"/>
    <property type="match status" value="2"/>
</dbReference>
<keyword evidence="9" id="KW-1185">Reference proteome</keyword>
<evidence type="ECO:0000256" key="1">
    <source>
        <dbReference type="ARBA" id="ARBA00022614"/>
    </source>
</evidence>
<dbReference type="OrthoDB" id="1574204at2759"/>
<feature type="region of interest" description="Disordered" evidence="4">
    <location>
        <begin position="1085"/>
        <end position="1156"/>
    </location>
</feature>
<dbReference type="AlphaFoldDB" id="A0A8S3WWD4"/>
<accession>A0A8S3WWD4</accession>
<organism evidence="8 9">
    <name type="scientific">Parnassius apollo</name>
    <name type="common">Apollo butterfly</name>
    <name type="synonym">Papilio apollo</name>
    <dbReference type="NCBI Taxonomy" id="110799"/>
    <lineage>
        <taxon>Eukaryota</taxon>
        <taxon>Metazoa</taxon>
        <taxon>Ecdysozoa</taxon>
        <taxon>Arthropoda</taxon>
        <taxon>Hexapoda</taxon>
        <taxon>Insecta</taxon>
        <taxon>Pterygota</taxon>
        <taxon>Neoptera</taxon>
        <taxon>Endopterygota</taxon>
        <taxon>Lepidoptera</taxon>
        <taxon>Glossata</taxon>
        <taxon>Ditrysia</taxon>
        <taxon>Papilionoidea</taxon>
        <taxon>Papilionidae</taxon>
        <taxon>Parnassiinae</taxon>
        <taxon>Parnassini</taxon>
        <taxon>Parnassius</taxon>
        <taxon>Parnassius</taxon>
    </lineage>
</organism>
<evidence type="ECO:0000313" key="8">
    <source>
        <dbReference type="EMBL" id="CAG4979652.1"/>
    </source>
</evidence>
<feature type="chain" id="PRO_5035940074" evidence="6">
    <location>
        <begin position="20"/>
        <end position="1201"/>
    </location>
</feature>
<feature type="coiled-coil region" evidence="3">
    <location>
        <begin position="1013"/>
        <end position="1048"/>
    </location>
</feature>
<keyword evidence="3" id="KW-0175">Coiled coil</keyword>
<gene>
    <name evidence="8" type="ORF">PAPOLLO_LOCUS9968</name>
</gene>
<reference evidence="8" key="1">
    <citation type="submission" date="2021-04" db="EMBL/GenBank/DDBJ databases">
        <authorList>
            <person name="Tunstrom K."/>
        </authorList>
    </citation>
    <scope>NUCLEOTIDE SEQUENCE</scope>
</reference>
<feature type="region of interest" description="Disordered" evidence="4">
    <location>
        <begin position="1181"/>
        <end position="1201"/>
    </location>
</feature>
<keyword evidence="5" id="KW-1133">Transmembrane helix</keyword>
<evidence type="ECO:0000256" key="6">
    <source>
        <dbReference type="SAM" id="SignalP"/>
    </source>
</evidence>
<evidence type="ECO:0000256" key="2">
    <source>
        <dbReference type="ARBA" id="ARBA00022729"/>
    </source>
</evidence>
<evidence type="ECO:0000256" key="5">
    <source>
        <dbReference type="SAM" id="Phobius"/>
    </source>
</evidence>
<dbReference type="InterPro" id="IPR000372">
    <property type="entry name" value="LRRNT"/>
</dbReference>
<keyword evidence="2 6" id="KW-0732">Signal</keyword>
<keyword evidence="1" id="KW-0433">Leucine-rich repeat</keyword>
<dbReference type="PROSITE" id="PS51450">
    <property type="entry name" value="LRR"/>
    <property type="match status" value="10"/>
</dbReference>
<keyword evidence="5" id="KW-0812">Transmembrane</keyword>
<dbReference type="PANTHER" id="PTHR24373">
    <property type="entry name" value="SLIT RELATED LEUCINE-RICH REPEAT NEURONAL PROTEIN"/>
    <property type="match status" value="1"/>
</dbReference>
<feature type="compositionally biased region" description="Acidic residues" evidence="4">
    <location>
        <begin position="1192"/>
        <end position="1201"/>
    </location>
</feature>
<dbReference type="SMART" id="SM00013">
    <property type="entry name" value="LRRNT"/>
    <property type="match status" value="1"/>
</dbReference>
<dbReference type="GO" id="GO:0005615">
    <property type="term" value="C:extracellular space"/>
    <property type="evidence" value="ECO:0007669"/>
    <property type="project" value="TreeGrafter"/>
</dbReference>
<sequence>MGVAIQTLWIWLLPAMVAARVLPNVGDGLDEPICRTYTLDELVYSDCSDRVLTELPDKLNYDAQVLVLSNNNFGSFPAELANFSQVEILDLSGNRLTSPLPIFLQKFQNLHTLNLSNNIYDAWLSSNIEYNIKILDLSKNKINSVDIKAFARMPNLSTLDLSENRIYELPPTVFTDANNLDTLILSRNYFSEVPNFQSQSLRSLSLSNCQIAKINVGSLTGMNSILTIDLSMNQIDKLPDGFVSDTLQELDLSYNEISVLTDRTFSALPHLAVLDLRGNEFKDVWSTSHFASNPFLREVHVKGNRWSCEGFNVNLLLTYEYLTKEPPKIADRASLICYSPSNVTQMSWQQAYILTWHPNESSMQSYTMMAVFVGIIIGIVITSCVCRGLMSINKPEIPRATTETSGINGTTTQPRVESVIMRIPLREDLPPSYDEALLMPRLNASFHSLPDFVDDEDDETLDRLCLANAEISDIDNSDGNYVCYVCACSADRSSVDCSKRGLTNFPDGISEKVTKLNVSDNEISLFPQNLNKLVNLISLDLSGNQLSFMPENALENLTSLELLNLSRNNFDTWLNLNPNDVLQPVTNLKILDLSYNKFQTLANLANQELLISSSLETLILDNCKITSIHGRSPLSGLINIRVFKINFNPLSRIQGLVSPTLKSFYVSNCQLSSINHNELSYLPSLVYLQLSYNYDLILPISSDSPVSSSLRYLDISFCNIMQINLAGFPNLRKGLLSHNVIRYLESNNFINNSKLEYLDLSYNNIGSLKSDTFRGLGILKYLDLSWNEIANLPENSLLEMPSLSHLKLRRNYLTRVGHLKSTSVAILDMSYCEINTIGKDSLEGWQSLVDLDLSHNLLSNIPDSISSNTLKYLNLNYNRINAVSNYTFFMLPRLTGLGVIGNRFTAIWSRSYFDFNPYLERLDLGDNMWRCDCADGNMFDFYEFVTLEPNKKEESYNLICNSPVNLVGQTWLEACYLIWNPNEKVANADSLVWFLVIMIVGLALCLLLVNGIRRSMNRRLASMQAERERQVEEARERLRQLRMRAEQEALCNTPDPRDLVAPPSYDEALSMPKLNISCQSLCEEGTGKKRRRKGRRKTKSSGDLIEETERNGDLPTVDDFELTETSDTSRRRRRRHPRKFGSHEIAELDQSPGVRRRRMSEYDANGNDSVTIEVEAELERPLRSRNRRYSIDDDEPRESDF</sequence>
<dbReference type="SMART" id="SM00365">
    <property type="entry name" value="LRR_SD22"/>
    <property type="match status" value="8"/>
</dbReference>
<feature type="domain" description="LRRNT" evidence="7">
    <location>
        <begin position="482"/>
        <end position="515"/>
    </location>
</feature>
<evidence type="ECO:0000256" key="3">
    <source>
        <dbReference type="SAM" id="Coils"/>
    </source>
</evidence>
<protein>
    <submittedName>
        <fullName evidence="8">(apollo) hypothetical protein</fullName>
    </submittedName>
</protein>
<name>A0A8S3WWD4_PARAO</name>
<dbReference type="InterPro" id="IPR003591">
    <property type="entry name" value="Leu-rich_rpt_typical-subtyp"/>
</dbReference>
<dbReference type="Pfam" id="PF13855">
    <property type="entry name" value="LRR_8"/>
    <property type="match status" value="4"/>
</dbReference>
<dbReference type="InterPro" id="IPR050328">
    <property type="entry name" value="Dev_Immune_Receptor"/>
</dbReference>
<dbReference type="Proteomes" id="UP000691718">
    <property type="component" value="Unassembled WGS sequence"/>
</dbReference>
<proteinExistence type="predicted"/>